<evidence type="ECO:0000256" key="1">
    <source>
        <dbReference type="SAM" id="MobiDB-lite"/>
    </source>
</evidence>
<evidence type="ECO:0000313" key="2">
    <source>
        <dbReference type="EMBL" id="KAK6624762.1"/>
    </source>
</evidence>
<keyword evidence="3" id="KW-1185">Reference proteome</keyword>
<name>A0ABR1AQK6_POLSC</name>
<reference evidence="2 3" key="1">
    <citation type="submission" date="2023-09" db="EMBL/GenBank/DDBJ databases">
        <title>Genomes of two closely related lineages of the louse Polyplax serrata with different host specificities.</title>
        <authorList>
            <person name="Martinu J."/>
            <person name="Tarabai H."/>
            <person name="Stefka J."/>
            <person name="Hypsa V."/>
        </authorList>
    </citation>
    <scope>NUCLEOTIDE SEQUENCE [LARGE SCALE GENOMIC DNA]</scope>
    <source>
        <strain evidence="2">98ZLc_SE</strain>
    </source>
</reference>
<gene>
    <name evidence="2" type="ORF">RUM44_011622</name>
</gene>
<dbReference type="Proteomes" id="UP001359485">
    <property type="component" value="Unassembled WGS sequence"/>
</dbReference>
<protein>
    <submittedName>
        <fullName evidence="2">Uncharacterized protein</fullName>
    </submittedName>
</protein>
<evidence type="ECO:0000313" key="3">
    <source>
        <dbReference type="Proteomes" id="UP001359485"/>
    </source>
</evidence>
<accession>A0ABR1AQK6</accession>
<comment type="caution">
    <text evidence="2">The sequence shown here is derived from an EMBL/GenBank/DDBJ whole genome shotgun (WGS) entry which is preliminary data.</text>
</comment>
<sequence length="117" mass="13431">MFPGNLKHILSMVSLWYTNVIGNEWFWDIHPIPPWELVKAQQPGALVPRSSYATRTSFGRFLPSARVHRSHGNGPSHQGPVICIRVSRYECVYMHKTERQKRTSDVTSRCEQSPSLP</sequence>
<feature type="compositionally biased region" description="Polar residues" evidence="1">
    <location>
        <begin position="105"/>
        <end position="117"/>
    </location>
</feature>
<feature type="region of interest" description="Disordered" evidence="1">
    <location>
        <begin position="97"/>
        <end position="117"/>
    </location>
</feature>
<dbReference type="EMBL" id="JAWJWF010000046">
    <property type="protein sequence ID" value="KAK6624762.1"/>
    <property type="molecule type" value="Genomic_DNA"/>
</dbReference>
<proteinExistence type="predicted"/>
<organism evidence="2 3">
    <name type="scientific">Polyplax serrata</name>
    <name type="common">Common mouse louse</name>
    <dbReference type="NCBI Taxonomy" id="468196"/>
    <lineage>
        <taxon>Eukaryota</taxon>
        <taxon>Metazoa</taxon>
        <taxon>Ecdysozoa</taxon>
        <taxon>Arthropoda</taxon>
        <taxon>Hexapoda</taxon>
        <taxon>Insecta</taxon>
        <taxon>Pterygota</taxon>
        <taxon>Neoptera</taxon>
        <taxon>Paraneoptera</taxon>
        <taxon>Psocodea</taxon>
        <taxon>Troctomorpha</taxon>
        <taxon>Phthiraptera</taxon>
        <taxon>Anoplura</taxon>
        <taxon>Polyplacidae</taxon>
        <taxon>Polyplax</taxon>
    </lineage>
</organism>